<organism evidence="1">
    <name type="scientific">Photorhabdus akhurstii</name>
    <dbReference type="NCBI Taxonomy" id="171438"/>
    <lineage>
        <taxon>Bacteria</taxon>
        <taxon>Pseudomonadati</taxon>
        <taxon>Pseudomonadota</taxon>
        <taxon>Gammaproteobacteria</taxon>
        <taxon>Enterobacterales</taxon>
        <taxon>Morganellaceae</taxon>
        <taxon>Photorhabdus</taxon>
    </lineage>
</organism>
<sequence>MRKINMSRITIVVDSDEQKAEVYSNSPVPVYKDLNAVGPLSELTISPHASVEVFRIDTPIIPESRKSLRVVNTGLANSVTAKFYWSHSFTSEWFESGSIDVGLGEDKVLNVPSNSFYYSKFVIYNNTDKVAYVTANLV</sequence>
<dbReference type="InterPro" id="IPR048982">
    <property type="entry name" value="PirA-like"/>
</dbReference>
<evidence type="ECO:0007829" key="2">
    <source>
        <dbReference type="PDB" id="7FCN"/>
    </source>
</evidence>
<gene>
    <name evidence="1" type="primary">pirA</name>
</gene>
<dbReference type="PDB" id="7FCN">
    <property type="method" value="X-ray"/>
    <property type="resolution" value="1.60 A"/>
    <property type="chains" value="A/B/C/D=22-138"/>
</dbReference>
<dbReference type="SMR" id="G5DBH3"/>
<dbReference type="EMBL" id="JN609421">
    <property type="protein sequence ID" value="AEQ33637.1"/>
    <property type="molecule type" value="Genomic_DNA"/>
</dbReference>
<protein>
    <submittedName>
        <fullName evidence="1">Insecticidal protein</fullName>
    </submittedName>
</protein>
<reference evidence="2" key="2">
    <citation type="journal article" date="2023" name="Insect Biochem. Mol. Biol.">
        <title>Crystal structures of PirA and PirB toxins from Photorhabdus akhurstii subsp. akhurstii K-1.</title>
        <authorList>
            <person name="Prashar A."/>
            <person name="Kinkar O.U."/>
            <person name="Kumar A."/>
            <person name="Hadapad A.B."/>
            <person name="Makde R.D."/>
            <person name="Hire R.S."/>
        </authorList>
    </citation>
    <scope>X-RAY CRYSTALLOGRAPHY (1.60 ANGSTROMS) OF 22-138</scope>
</reference>
<accession>G5DBH3</accession>
<dbReference type="Pfam" id="PF21510">
    <property type="entry name" value="PirA-like"/>
    <property type="match status" value="1"/>
</dbReference>
<keyword evidence="2" id="KW-0002">3D-structure</keyword>
<name>G5DBH3_9GAMM</name>
<dbReference type="AlphaFoldDB" id="G5DBH3"/>
<evidence type="ECO:0000313" key="1">
    <source>
        <dbReference type="EMBL" id="AEQ33637.1"/>
    </source>
</evidence>
<reference evidence="1" key="1">
    <citation type="submission" date="2011-08" db="EMBL/GenBank/DDBJ databases">
        <authorList>
            <person name="Hire R.S."/>
            <person name="Makde R.D."/>
            <person name="Hadapad A.B."/>
            <person name="Bhatnagar R.K."/>
            <person name="D'Souza S.F."/>
        </authorList>
    </citation>
    <scope>NUCLEOTIDE SEQUENCE</scope>
    <source>
        <strain evidence="1">K-1</strain>
    </source>
</reference>
<proteinExistence type="evidence at protein level"/>